<feature type="transmembrane region" description="Helical" evidence="1">
    <location>
        <begin position="485"/>
        <end position="508"/>
    </location>
</feature>
<evidence type="ECO:0000256" key="1">
    <source>
        <dbReference type="SAM" id="Phobius"/>
    </source>
</evidence>
<keyword evidence="1" id="KW-0812">Transmembrane</keyword>
<dbReference type="Proteomes" id="UP000708208">
    <property type="component" value="Unassembled WGS sequence"/>
</dbReference>
<reference evidence="2" key="1">
    <citation type="submission" date="2021-06" db="EMBL/GenBank/DDBJ databases">
        <authorList>
            <person name="Hodson N. C."/>
            <person name="Mongue J. A."/>
            <person name="Jaron S. K."/>
        </authorList>
    </citation>
    <scope>NUCLEOTIDE SEQUENCE</scope>
</reference>
<keyword evidence="3" id="KW-1185">Reference proteome</keyword>
<dbReference type="Pfam" id="PF12259">
    <property type="entry name" value="Baculo_F"/>
    <property type="match status" value="1"/>
</dbReference>
<evidence type="ECO:0008006" key="4">
    <source>
        <dbReference type="Google" id="ProtNLM"/>
    </source>
</evidence>
<evidence type="ECO:0000313" key="2">
    <source>
        <dbReference type="EMBL" id="CAG7680993.1"/>
    </source>
</evidence>
<dbReference type="InterPro" id="IPR022048">
    <property type="entry name" value="Envelope_fusion-like"/>
</dbReference>
<dbReference type="OrthoDB" id="6777687at2759"/>
<organism evidence="2 3">
    <name type="scientific">Allacma fusca</name>
    <dbReference type="NCBI Taxonomy" id="39272"/>
    <lineage>
        <taxon>Eukaryota</taxon>
        <taxon>Metazoa</taxon>
        <taxon>Ecdysozoa</taxon>
        <taxon>Arthropoda</taxon>
        <taxon>Hexapoda</taxon>
        <taxon>Collembola</taxon>
        <taxon>Symphypleona</taxon>
        <taxon>Sminthuridae</taxon>
        <taxon>Allacma</taxon>
    </lineage>
</organism>
<keyword evidence="1" id="KW-1133">Transmembrane helix</keyword>
<proteinExistence type="predicted"/>
<feature type="transmembrane region" description="Helical" evidence="1">
    <location>
        <begin position="72"/>
        <end position="90"/>
    </location>
</feature>
<dbReference type="AlphaFoldDB" id="A0A8J2J4G9"/>
<sequence length="510" mass="58246">MQIPDVTTYESHSKLAFHVQLPKLPIRPTKKLECPENDVFCMTDMLLNTIMEDYRDAITEVASQKNHRDKRFLGLLAAGAAGAVLGGYMVHSVMSQFAKPLYARPEDIGTYINKLRQSVSENQRALFLAETNISKFADDMVRTVRNIQREFLISHRKQERSNLVDLNILKLLNVKIERDWFSLSTLSCTQHTIPEKMIPPPNLIKELRKLEMLLFLDGKQLAIPISNIYEYYKIPIVDCIFSTDKATIVVNIPIKRSDTNWQLFEIIPSKFAFNGQVCELYPQDARYLAVSSQKSVLLDHHNSRHCSMHDHRLCLIPQCTQDSSESLDCAIGMLYNKPVSELSKSCAFRCSTNTQLIVSQVEETLNVTCPNGNEFFRFNKTGAVEVHLRCKCTMVVDGVRSIPAPFFCLPELPHSEYVFRTSPNFWSAIDSAIGSKEQYFHEHSNITIDPTWNANVAVLNLTKPEMSVPPEEFHIANYFDLERSWLLALTFVTLIVVAEVNYILVAFLRL</sequence>
<keyword evidence="1" id="KW-0472">Membrane</keyword>
<accession>A0A8J2J4G9</accession>
<gene>
    <name evidence="2" type="ORF">AFUS01_LOCUS2777</name>
</gene>
<name>A0A8J2J4G9_9HEXA</name>
<protein>
    <recommendedName>
        <fullName evidence="4">Envelope protein</fullName>
    </recommendedName>
</protein>
<dbReference type="EMBL" id="CAJVCH010016086">
    <property type="protein sequence ID" value="CAG7680993.1"/>
    <property type="molecule type" value="Genomic_DNA"/>
</dbReference>
<evidence type="ECO:0000313" key="3">
    <source>
        <dbReference type="Proteomes" id="UP000708208"/>
    </source>
</evidence>
<comment type="caution">
    <text evidence="2">The sequence shown here is derived from an EMBL/GenBank/DDBJ whole genome shotgun (WGS) entry which is preliminary data.</text>
</comment>